<accession>A8H0I9</accession>
<dbReference type="HOGENOM" id="CLU_206422_0_0_6"/>
<dbReference type="RefSeq" id="WP_012154012.1">
    <property type="nucleotide sequence ID" value="NC_009901.1"/>
</dbReference>
<evidence type="ECO:0000313" key="2">
    <source>
        <dbReference type="Proteomes" id="UP000002608"/>
    </source>
</evidence>
<name>A8H0I9_SHEPA</name>
<keyword evidence="2" id="KW-1185">Reference proteome</keyword>
<dbReference type="eggNOG" id="ENOG5032B62">
    <property type="taxonomic scope" value="Bacteria"/>
</dbReference>
<sequence>MAISLSAPNIDPNLSHGSVGVKVAQMAKAQQEMQGEMALQLINAAMPEVPAAPVGNSGHNINTTA</sequence>
<protein>
    <submittedName>
        <fullName evidence="1">Uncharacterized protein</fullName>
    </submittedName>
</protein>
<organism evidence="1 2">
    <name type="scientific">Shewanella pealeana (strain ATCC 700345 / ANG-SQ1)</name>
    <dbReference type="NCBI Taxonomy" id="398579"/>
    <lineage>
        <taxon>Bacteria</taxon>
        <taxon>Pseudomonadati</taxon>
        <taxon>Pseudomonadota</taxon>
        <taxon>Gammaproteobacteria</taxon>
        <taxon>Alteromonadales</taxon>
        <taxon>Shewanellaceae</taxon>
        <taxon>Shewanella</taxon>
    </lineage>
</organism>
<dbReference type="AlphaFoldDB" id="A8H0I9"/>
<reference evidence="1 2" key="1">
    <citation type="submission" date="2007-10" db="EMBL/GenBank/DDBJ databases">
        <title>Complete sequence of Shewanella pealeana ATCC 700345.</title>
        <authorList>
            <consortium name="US DOE Joint Genome Institute"/>
            <person name="Copeland A."/>
            <person name="Lucas S."/>
            <person name="Lapidus A."/>
            <person name="Barry K."/>
            <person name="Glavina del Rio T."/>
            <person name="Dalin E."/>
            <person name="Tice H."/>
            <person name="Pitluck S."/>
            <person name="Chertkov O."/>
            <person name="Brettin T."/>
            <person name="Bruce D."/>
            <person name="Detter J.C."/>
            <person name="Han C."/>
            <person name="Schmutz J."/>
            <person name="Larimer F."/>
            <person name="Land M."/>
            <person name="Hauser L."/>
            <person name="Kyrpides N."/>
            <person name="Kim E."/>
            <person name="Zhao J.-S.Z."/>
            <person name="Manno D."/>
            <person name="Hawari J."/>
            <person name="Richardson P."/>
        </authorList>
    </citation>
    <scope>NUCLEOTIDE SEQUENCE [LARGE SCALE GENOMIC DNA]</scope>
    <source>
        <strain evidence="2">ATCC 700345 / ANG-SQ1</strain>
    </source>
</reference>
<dbReference type="EMBL" id="CP000851">
    <property type="protein sequence ID" value="ABV86076.1"/>
    <property type="molecule type" value="Genomic_DNA"/>
</dbReference>
<dbReference type="OrthoDB" id="6269414at2"/>
<proteinExistence type="predicted"/>
<dbReference type="KEGG" id="spl:Spea_0749"/>
<evidence type="ECO:0000313" key="1">
    <source>
        <dbReference type="EMBL" id="ABV86076.1"/>
    </source>
</evidence>
<dbReference type="Proteomes" id="UP000002608">
    <property type="component" value="Chromosome"/>
</dbReference>
<gene>
    <name evidence="1" type="ordered locus">Spea_0749</name>
</gene>